<dbReference type="EMBL" id="QKWP01000060">
    <property type="protein sequence ID" value="RIB28633.1"/>
    <property type="molecule type" value="Genomic_DNA"/>
</dbReference>
<keyword evidence="2" id="KW-1185">Reference proteome</keyword>
<proteinExistence type="predicted"/>
<dbReference type="Proteomes" id="UP000266673">
    <property type="component" value="Unassembled WGS sequence"/>
</dbReference>
<gene>
    <name evidence="1" type="ORF">C2G38_2058885</name>
</gene>
<accession>A0A397W8I8</accession>
<sequence>MSESLINTCNIRYTFRYTRYQIRVYVLVHTQIRTQIFQIISDIVCTYKLTNYVTVTAYVYPICAYKLRICVCAYI</sequence>
<name>A0A397W8I8_9GLOM</name>
<evidence type="ECO:0000313" key="2">
    <source>
        <dbReference type="Proteomes" id="UP000266673"/>
    </source>
</evidence>
<reference evidence="1 2" key="1">
    <citation type="submission" date="2018-06" db="EMBL/GenBank/DDBJ databases">
        <title>Comparative genomics reveals the genomic features of Rhizophagus irregularis, R. cerebriforme, R. diaphanum and Gigaspora rosea, and their symbiotic lifestyle signature.</title>
        <authorList>
            <person name="Morin E."/>
            <person name="San Clemente H."/>
            <person name="Chen E.C.H."/>
            <person name="De La Providencia I."/>
            <person name="Hainaut M."/>
            <person name="Kuo A."/>
            <person name="Kohler A."/>
            <person name="Murat C."/>
            <person name="Tang N."/>
            <person name="Roy S."/>
            <person name="Loubradou J."/>
            <person name="Henrissat B."/>
            <person name="Grigoriev I.V."/>
            <person name="Corradi N."/>
            <person name="Roux C."/>
            <person name="Martin F.M."/>
        </authorList>
    </citation>
    <scope>NUCLEOTIDE SEQUENCE [LARGE SCALE GENOMIC DNA]</scope>
    <source>
        <strain evidence="1 2">DAOM 194757</strain>
    </source>
</reference>
<organism evidence="1 2">
    <name type="scientific">Gigaspora rosea</name>
    <dbReference type="NCBI Taxonomy" id="44941"/>
    <lineage>
        <taxon>Eukaryota</taxon>
        <taxon>Fungi</taxon>
        <taxon>Fungi incertae sedis</taxon>
        <taxon>Mucoromycota</taxon>
        <taxon>Glomeromycotina</taxon>
        <taxon>Glomeromycetes</taxon>
        <taxon>Diversisporales</taxon>
        <taxon>Gigasporaceae</taxon>
        <taxon>Gigaspora</taxon>
    </lineage>
</organism>
<dbReference type="AlphaFoldDB" id="A0A397W8I8"/>
<protein>
    <submittedName>
        <fullName evidence="1">Uncharacterized protein</fullName>
    </submittedName>
</protein>
<comment type="caution">
    <text evidence="1">The sequence shown here is derived from an EMBL/GenBank/DDBJ whole genome shotgun (WGS) entry which is preliminary data.</text>
</comment>
<evidence type="ECO:0000313" key="1">
    <source>
        <dbReference type="EMBL" id="RIB28633.1"/>
    </source>
</evidence>